<evidence type="ECO:0000313" key="3">
    <source>
        <dbReference type="Proteomes" id="UP000271162"/>
    </source>
</evidence>
<dbReference type="EMBL" id="UYSL01021210">
    <property type="protein sequence ID" value="VDL77576.1"/>
    <property type="molecule type" value="Genomic_DNA"/>
</dbReference>
<evidence type="ECO:0000313" key="2">
    <source>
        <dbReference type="EMBL" id="VDL77576.1"/>
    </source>
</evidence>
<evidence type="ECO:0000313" key="4">
    <source>
        <dbReference type="WBParaSite" id="NBR_0001398601-mRNA-1"/>
    </source>
</evidence>
<accession>A0A0N4YBV9</accession>
<keyword evidence="3" id="KW-1185">Reference proteome</keyword>
<feature type="region of interest" description="Disordered" evidence="1">
    <location>
        <begin position="42"/>
        <end position="72"/>
    </location>
</feature>
<reference evidence="4" key="1">
    <citation type="submission" date="2017-02" db="UniProtKB">
        <authorList>
            <consortium name="WormBaseParasite"/>
        </authorList>
    </citation>
    <scope>IDENTIFICATION</scope>
</reference>
<dbReference type="WBParaSite" id="NBR_0001398601-mRNA-1">
    <property type="protein sequence ID" value="NBR_0001398601-mRNA-1"/>
    <property type="gene ID" value="NBR_0001398601"/>
</dbReference>
<dbReference type="AlphaFoldDB" id="A0A0N4YBV9"/>
<evidence type="ECO:0000256" key="1">
    <source>
        <dbReference type="SAM" id="MobiDB-lite"/>
    </source>
</evidence>
<feature type="compositionally biased region" description="Basic residues" evidence="1">
    <location>
        <begin position="63"/>
        <end position="72"/>
    </location>
</feature>
<organism evidence="4">
    <name type="scientific">Nippostrongylus brasiliensis</name>
    <name type="common">Rat hookworm</name>
    <dbReference type="NCBI Taxonomy" id="27835"/>
    <lineage>
        <taxon>Eukaryota</taxon>
        <taxon>Metazoa</taxon>
        <taxon>Ecdysozoa</taxon>
        <taxon>Nematoda</taxon>
        <taxon>Chromadorea</taxon>
        <taxon>Rhabditida</taxon>
        <taxon>Rhabditina</taxon>
        <taxon>Rhabditomorpha</taxon>
        <taxon>Strongyloidea</taxon>
        <taxon>Heligmosomidae</taxon>
        <taxon>Nippostrongylus</taxon>
    </lineage>
</organism>
<reference evidence="2 3" key="2">
    <citation type="submission" date="2018-11" db="EMBL/GenBank/DDBJ databases">
        <authorList>
            <consortium name="Pathogen Informatics"/>
        </authorList>
    </citation>
    <scope>NUCLEOTIDE SEQUENCE [LARGE SCALE GENOMIC DNA]</scope>
</reference>
<protein>
    <submittedName>
        <fullName evidence="2 4">Uncharacterized protein</fullName>
    </submittedName>
</protein>
<name>A0A0N4YBV9_NIPBR</name>
<proteinExistence type="predicted"/>
<gene>
    <name evidence="2" type="ORF">NBR_LOCUS13987</name>
</gene>
<sequence>MAVTNIYELRYMARSLANDFGERGTILSTSYLECVSNEVKKKKKKKEEEEEEECGEGHDVVHERRRLKPRPA</sequence>
<dbReference type="Proteomes" id="UP000271162">
    <property type="component" value="Unassembled WGS sequence"/>
</dbReference>